<evidence type="ECO:0000256" key="1">
    <source>
        <dbReference type="SAM" id="MobiDB-lite"/>
    </source>
</evidence>
<evidence type="ECO:0000313" key="2">
    <source>
        <dbReference type="EMBL" id="KAK9413387.1"/>
    </source>
</evidence>
<name>A0ABR2UFK1_9PEZI</name>
<feature type="region of interest" description="Disordered" evidence="1">
    <location>
        <begin position="1"/>
        <end position="32"/>
    </location>
</feature>
<evidence type="ECO:0000313" key="3">
    <source>
        <dbReference type="Proteomes" id="UP001408356"/>
    </source>
</evidence>
<gene>
    <name evidence="2" type="ORF">SUNI508_02586</name>
</gene>
<accession>A0ABR2UFK1</accession>
<dbReference type="EMBL" id="JARVKF010000440">
    <property type="protein sequence ID" value="KAK9413387.1"/>
    <property type="molecule type" value="Genomic_DNA"/>
</dbReference>
<reference evidence="2 3" key="1">
    <citation type="journal article" date="2024" name="J. Plant Pathol.">
        <title>Sequence and assembly of the genome of Seiridium unicorne, isolate CBS 538.82, causal agent of cypress canker disease.</title>
        <authorList>
            <person name="Scali E."/>
            <person name="Rocca G.D."/>
            <person name="Danti R."/>
            <person name="Garbelotto M."/>
            <person name="Barberini S."/>
            <person name="Baroncelli R."/>
            <person name="Emiliani G."/>
        </authorList>
    </citation>
    <scope>NUCLEOTIDE SEQUENCE [LARGE SCALE GENOMIC DNA]</scope>
    <source>
        <strain evidence="2 3">BM-138-508</strain>
    </source>
</reference>
<feature type="compositionally biased region" description="Basic and acidic residues" evidence="1">
    <location>
        <begin position="10"/>
        <end position="24"/>
    </location>
</feature>
<dbReference type="Proteomes" id="UP001408356">
    <property type="component" value="Unassembled WGS sequence"/>
</dbReference>
<proteinExistence type="predicted"/>
<keyword evidence="3" id="KW-1185">Reference proteome</keyword>
<protein>
    <submittedName>
        <fullName evidence="2">Uncharacterized protein</fullName>
    </submittedName>
</protein>
<sequence length="294" mass="32939">MPRPALVKQQRLEDDLERQGERARPSSTPEPYVSRDWISTSLNLFHPAALVRTKPDVKLFSSSIQYEENAGRDNWNDLAGSKHAREDRANFSTETSSELHRCPENRYETSQLSTKAVCVASENLDLDVESDVIDSTDARGHRHIDNKSGILETLDQLIGSENSALLMCWGKDDQCCILTAPISNSKDSVAQWAEARRVWTQQKAGWRSRVPWYGVASVKVVDVRIVGEALPAKRKIHSPNILLGIYRLETSFVKEFHLPANGNTAMNVVICATLSLTGVVHMKIAIKQKEPIHN</sequence>
<organism evidence="2 3">
    <name type="scientific">Seiridium unicorne</name>
    <dbReference type="NCBI Taxonomy" id="138068"/>
    <lineage>
        <taxon>Eukaryota</taxon>
        <taxon>Fungi</taxon>
        <taxon>Dikarya</taxon>
        <taxon>Ascomycota</taxon>
        <taxon>Pezizomycotina</taxon>
        <taxon>Sordariomycetes</taxon>
        <taxon>Xylariomycetidae</taxon>
        <taxon>Amphisphaeriales</taxon>
        <taxon>Sporocadaceae</taxon>
        <taxon>Seiridium</taxon>
    </lineage>
</organism>
<comment type="caution">
    <text evidence="2">The sequence shown here is derived from an EMBL/GenBank/DDBJ whole genome shotgun (WGS) entry which is preliminary data.</text>
</comment>